<proteinExistence type="predicted"/>
<protein>
    <recommendedName>
        <fullName evidence="4">Protein msta</fullName>
    </recommendedName>
</protein>
<feature type="non-terminal residue" evidence="2">
    <location>
        <position position="507"/>
    </location>
</feature>
<evidence type="ECO:0008006" key="4">
    <source>
        <dbReference type="Google" id="ProtNLM"/>
    </source>
</evidence>
<comment type="caution">
    <text evidence="2">The sequence shown here is derived from an EMBL/GenBank/DDBJ whole genome shotgun (WGS) entry which is preliminary data.</text>
</comment>
<dbReference type="Proteomes" id="UP000708208">
    <property type="component" value="Unassembled WGS sequence"/>
</dbReference>
<name>A0A8J2JSQ7_9HEXA</name>
<gene>
    <name evidence="2" type="ORF">AFUS01_LOCUS15515</name>
</gene>
<evidence type="ECO:0000313" key="3">
    <source>
        <dbReference type="Proteomes" id="UP000708208"/>
    </source>
</evidence>
<dbReference type="CDD" id="cd20071">
    <property type="entry name" value="SET_SMYD"/>
    <property type="match status" value="1"/>
</dbReference>
<dbReference type="EMBL" id="CAJVCH010137726">
    <property type="protein sequence ID" value="CAG7726608.1"/>
    <property type="molecule type" value="Genomic_DNA"/>
</dbReference>
<feature type="region of interest" description="Disordered" evidence="1">
    <location>
        <begin position="69"/>
        <end position="88"/>
    </location>
</feature>
<organism evidence="2 3">
    <name type="scientific">Allacma fusca</name>
    <dbReference type="NCBI Taxonomy" id="39272"/>
    <lineage>
        <taxon>Eukaryota</taxon>
        <taxon>Metazoa</taxon>
        <taxon>Ecdysozoa</taxon>
        <taxon>Arthropoda</taxon>
        <taxon>Hexapoda</taxon>
        <taxon>Collembola</taxon>
        <taxon>Symphypleona</taxon>
        <taxon>Sminthuridae</taxon>
        <taxon>Allacma</taxon>
    </lineage>
</organism>
<dbReference type="PANTHER" id="PTHR46455">
    <property type="entry name" value="SET AND MYND DOMAIN CONTAINING, ARTHROPOD-SPECIFIC, MEMBER 4, ISOFORM A"/>
    <property type="match status" value="1"/>
</dbReference>
<keyword evidence="3" id="KW-1185">Reference proteome</keyword>
<reference evidence="2" key="1">
    <citation type="submission" date="2021-06" db="EMBL/GenBank/DDBJ databases">
        <authorList>
            <person name="Hodson N. C."/>
            <person name="Mongue J. A."/>
            <person name="Jaron S. K."/>
        </authorList>
    </citation>
    <scope>NUCLEOTIDE SEQUENCE</scope>
</reference>
<evidence type="ECO:0000313" key="2">
    <source>
        <dbReference type="EMBL" id="CAG7726608.1"/>
    </source>
</evidence>
<dbReference type="PANTHER" id="PTHR46455:SF5">
    <property type="entry name" value="SET AND MYND DOMAIN CONTAINING, ARTHROPOD-SPECIFIC, MEMBER 4, ISOFORM A"/>
    <property type="match status" value="1"/>
</dbReference>
<dbReference type="InterPro" id="IPR053010">
    <property type="entry name" value="SET_SmydA-8"/>
</dbReference>
<sequence length="507" mass="57852">NPLHADNECVVFSANTVRYPVTEGTWSLKLHDLYQNPGMLGRALAYRYTDPPFFEEIMKFPMWGGMTFPSAENPQQNPSEPVAGPSNAPPVVAPIRNYPLVSPDDDPELWPDFRTLCQNVGFHLHATEDKVIESKNSVLQDTCNYRFAYNFYKVANKFSHSCSPNCDWMIGHAPDFKIRITAGVPIAKGEVLTINRMLYFTEGPPPGGLNRQEYFQTRFGFPCQCRICSDPTELGTYQLAVGCSTCRPFTRTVIPPEGENDGYYLPTDPTDLNDHAEWKCNLCGMTITKFRIQPQVNMIDQVLQITRWSSVRCAEGINTCRQILTHFRGWFFHPNHWLMIKAMQAIVLPKNTFKDFILSPISELYEMRDGVELTIRLWDKAVPCMSFEKANLIRTYLFTSEVINGTVSRENIAELGYPMVPKSLKDRLSALNSVRTSQAKCLRLYKRIRSYYKSAVPSRGVDYCKFAVVINNLIVELKKHIATTEKYLAKAMEEKPEEQPGTSKDLR</sequence>
<accession>A0A8J2JSQ7</accession>
<feature type="compositionally biased region" description="Polar residues" evidence="1">
    <location>
        <begin position="70"/>
        <end position="79"/>
    </location>
</feature>
<evidence type="ECO:0000256" key="1">
    <source>
        <dbReference type="SAM" id="MobiDB-lite"/>
    </source>
</evidence>
<dbReference type="AlphaFoldDB" id="A0A8J2JSQ7"/>